<feature type="chain" id="PRO_5046609662" description="DUF4198 domain-containing protein" evidence="1">
    <location>
        <begin position="22"/>
        <end position="253"/>
    </location>
</feature>
<evidence type="ECO:0000313" key="2">
    <source>
        <dbReference type="EMBL" id="CAD7287502.1"/>
    </source>
</evidence>
<sequence length="253" mass="28415">MKFNKTLAGVCVASMLSGAFAHDFWVNGENGENFKAHIGYGHDFPAPEMIPENRVKLFNPLHIISKDGKKTELKQKGENYQFETAKLAAGSYVLEGTYKPTFWSKDSDGKWHMDGTRQNTKNVEYCQLAVMNAKSVISIDNAKADDFIYEPIGHQIELVPLDDPFDLKVDKPFKLKAYMNGKPVKTGKVTGTFEGFLQDKHAFLGTTDLKGEIEVMALRPGKWMFEVTVEKPHDDKKVCEDAIYLGTLTLVVK</sequence>
<evidence type="ECO:0000256" key="1">
    <source>
        <dbReference type="SAM" id="SignalP"/>
    </source>
</evidence>
<proteinExistence type="predicted"/>
<keyword evidence="1" id="KW-0732">Signal</keyword>
<feature type="signal peptide" evidence="1">
    <location>
        <begin position="1"/>
        <end position="21"/>
    </location>
</feature>
<dbReference type="RefSeq" id="WP_229932204.1">
    <property type="nucleotide sequence ID" value="NZ_CAJHOF010000003.1"/>
</dbReference>
<gene>
    <name evidence="2" type="ORF">LMG7974_00381</name>
</gene>
<reference evidence="2 3" key="1">
    <citation type="submission" date="2020-11" db="EMBL/GenBank/DDBJ databases">
        <authorList>
            <person name="Peeters C."/>
        </authorList>
    </citation>
    <scope>NUCLEOTIDE SEQUENCE [LARGE SCALE GENOMIC DNA]</scope>
    <source>
        <strain evidence="2 3">LMG 7974</strain>
    </source>
</reference>
<dbReference type="Pfam" id="PF10670">
    <property type="entry name" value="DUF4198"/>
    <property type="match status" value="1"/>
</dbReference>
<protein>
    <recommendedName>
        <fullName evidence="4">DUF4198 domain-containing protein</fullName>
    </recommendedName>
</protein>
<evidence type="ECO:0008006" key="4">
    <source>
        <dbReference type="Google" id="ProtNLM"/>
    </source>
</evidence>
<keyword evidence="3" id="KW-1185">Reference proteome</keyword>
<accession>A0ABN7K541</accession>
<name>A0ABN7K541_9BACT</name>
<comment type="caution">
    <text evidence="2">The sequence shown here is derived from an EMBL/GenBank/DDBJ whole genome shotgun (WGS) entry which is preliminary data.</text>
</comment>
<organism evidence="2 3">
    <name type="scientific">Campylobacter majalis</name>
    <dbReference type="NCBI Taxonomy" id="2790656"/>
    <lineage>
        <taxon>Bacteria</taxon>
        <taxon>Pseudomonadati</taxon>
        <taxon>Campylobacterota</taxon>
        <taxon>Epsilonproteobacteria</taxon>
        <taxon>Campylobacterales</taxon>
        <taxon>Campylobacteraceae</taxon>
        <taxon>Campylobacter</taxon>
    </lineage>
</organism>
<evidence type="ECO:0000313" key="3">
    <source>
        <dbReference type="Proteomes" id="UP000789803"/>
    </source>
</evidence>
<dbReference type="Proteomes" id="UP000789803">
    <property type="component" value="Unassembled WGS sequence"/>
</dbReference>
<dbReference type="EMBL" id="CAJHOF010000003">
    <property type="protein sequence ID" value="CAD7287502.1"/>
    <property type="molecule type" value="Genomic_DNA"/>
</dbReference>
<dbReference type="InterPro" id="IPR019613">
    <property type="entry name" value="DUF4198"/>
</dbReference>